<feature type="disulfide bond" evidence="8">
    <location>
        <begin position="514"/>
        <end position="541"/>
    </location>
</feature>
<dbReference type="InterPro" id="IPR001759">
    <property type="entry name" value="PTX_dom"/>
</dbReference>
<dbReference type="SUPFAM" id="SSF57535">
    <property type="entry name" value="Complement control module/SCR domain"/>
    <property type="match status" value="9"/>
</dbReference>
<dbReference type="InterPro" id="IPR002035">
    <property type="entry name" value="VWF_A"/>
</dbReference>
<dbReference type="SMART" id="SM00179">
    <property type="entry name" value="EGF_CA"/>
    <property type="match status" value="6"/>
</dbReference>
<dbReference type="GO" id="GO:0005886">
    <property type="term" value="C:plasma membrane"/>
    <property type="evidence" value="ECO:0007669"/>
    <property type="project" value="UniProtKB-ARBA"/>
</dbReference>
<dbReference type="SMART" id="SM01411">
    <property type="entry name" value="Ephrin_rec_like"/>
    <property type="match status" value="3"/>
</dbReference>
<dbReference type="InterPro" id="IPR003410">
    <property type="entry name" value="HYR_dom"/>
</dbReference>
<dbReference type="PROSITE" id="PS00010">
    <property type="entry name" value="ASX_HYDROXYL"/>
    <property type="match status" value="2"/>
</dbReference>
<evidence type="ECO:0000256" key="7">
    <source>
        <dbReference type="PROSITE-ProRule" id="PRU00076"/>
    </source>
</evidence>
<dbReference type="CDD" id="cd01450">
    <property type="entry name" value="vWFA_subfamily_ECM"/>
    <property type="match status" value="1"/>
</dbReference>
<feature type="domain" description="EGF-like" evidence="9">
    <location>
        <begin position="1364"/>
        <end position="1401"/>
    </location>
</feature>
<feature type="domain" description="Sushi" evidence="12">
    <location>
        <begin position="1990"/>
        <end position="2050"/>
    </location>
</feature>
<evidence type="ECO:0000256" key="3">
    <source>
        <dbReference type="ARBA" id="ARBA00022729"/>
    </source>
</evidence>
<evidence type="ECO:0000259" key="9">
    <source>
        <dbReference type="PROSITE" id="PS50026"/>
    </source>
</evidence>
<dbReference type="InterPro" id="IPR035976">
    <property type="entry name" value="Sushi/SCR/CCP_sf"/>
</dbReference>
<keyword evidence="2 8" id="KW-0768">Sushi</keyword>
<sequence>MVLFSHTKKENNLLTSFSYILLICSVNDTYSLNYEELHEFDQTLNTTTLKITETEFHQATSPLKSAENKSLLNKSYRDNKVEGLGLILKKKVEMLHTEDTKKLEIVFLIDASSSVGDQNFISELKFIKKLLADFSISENETRAAVITFSDPDKVFRHVDHISVPSFELHKCNMLHQDLPNIKYSGGLTYTIGALIEAQSVLEWSRAGARKAIFLVTDGFSNGGDPIPVAQILKNNGTFIFTFGIQSGNTAELENIASSPKEEFSYLVDSFDQFEAVGRRALHQDLTVGSYQSLSDVSLCHLICPDSEKEENGCCDSHARCSCGTGSGHYRCLCNPGYYGSGLKNSCWHCPNGTYHDGQRPGDVSSCISCPDPNHITVIGNASSKSSCVCQQGFVAQGDFCKVITCPLLYPPENGYFVKGGMCQNVFNAACGMRCKPGYTLHGSSIRLCQETGTWSGKAPKCVVKMCPTPEKPHNGSVRCSLEPPVSNDLMDPRFKRNTTLASQYAVDTECQFTCNPGHIIIGSRRRTCLPLARWDGLRTVCKPVTCRPLTKPVHGKITPESCTDSSKLPFGQKCDISCDEGYRLVGPLSRKCAGKGGLWTMKATPSKCIDEQPPVVLCPANIVVSTDFGEAFATVIVPQPTVYDNSGKTPITWSQPTVSSPIAVPIGLVQVSFIAMDPSHNQAMCNMTITVLDKEPPVVDSCISPEPIHLFESKGISTVKWNEPEFHDNSGKIFKVNTSPMLKEFPVGKTEVSITAYDESGNNSTCVLEVIVEDSVCSQNPPNIPNASVVCTHEQEKVINCSMICKEGYVFENSFEETNKAFLSQNSSYSFLCTDVQMLDLPRCAEAVLPNSVSQKGEVVFIGGEGACNNTELITKLKSAVEFEFSKKLEEVCLSSSNILCSIYNTNASCEEIASLKEEETNIIHQVKRDVNSDTSRSAPLNYRPYQRLLKRDTTSSSFQASSINVQFEVVGQLQNTIEKKMLKSEILSNNGFNQLKKALGKASISVPANVREKTLQWKGKGPVLVCSDGSVVHSTGICVKCPTGTFFSNATHKCLPCPLGEYQNIDGQTKCLQCPKGMSTKYGGSQHVHDCLYLCQPGSFGRILISNPSRNGGSVSPCTLCHPGTYQPNYGATSCLPCPSGLHPFKKGSKSVKDCFQLFAKSGKGVWLHSTNCASHMCQNGGSCRALSLGFVTCDCPFGFYGSFCESVYYHCNSSPCLNGGQCVQNYPMGYTCKCPSGYIGKNCEEEIDDCSPNPCLNNSTCEDLSDGYFCDCSDGFRGANCEENIDDCVSKPCGDNGLCVDGISSYTCTCVDGYSGQNCETEPVDTCLENNPCMNGATCLTTPNGMHKCICPFGFEGNNCGIIDSCSSSPCLNNGICVKKGVGGHICNCKTYFTGDDCETSLLSEFVMHMHSPSVTDYAMVDLPSQNFDKITACMWLQSKDGFNYGTAFSYATKHQFNMFTLTDYNGFVLYVNGNKIVTDVSTNDGLWHHVCVTWQSNLGLWSIYLDGFLSDSGAMLSPNSKVNGGGKFVVGQEQDSLGSSFSEAESLIGRIYRLDLWDEILSAAKIHQIAKECHQSLEGSLIKWTDFLPNIHGNVKIENSTFCLECPHPETLWHGTVAVTNDGNGSIATYECESGFVIHKTSLRATKRHCLKQGYWEGSSPVCVRRSCGFPGNLPGGVVVGNSFLFTDIVTYACHFGAQIIGDSTQTCQADGNWSGVPPICKGLECPSLIPPKYGKITVDRKVGGIRTAQFSCESGFYIDGVEVLTCMYDGTWDETVPDCLPNICPLPPSSSAIYCNKDGEWCPFFNTTTQNTSVNLPSCEVQSCGKLDDIPNGRWLLKNGTAINSHNYSGDSVLVMECETNYEMYGPKTKYCKDNVWLPLDITQCVKVSCDTEGLPFDVPHSVLHISGEEVGDSATLSCKDGYQLSRASTGERLIEELSAEIVPNNSVTWMCNSESSWTINTTSMDFSSSETLLLACLPKRKASSILCSRPKAPSFGYLSTNDAETDRVAGTIIAIQCRTGFWLDGSRSIVCGENGLWHGSAVCKPVKCRSLPPHHNMFIMSTTAVGQEMEFGNLVSFSCIPGFKAHGDLSVRCQSTGLWSPLRGKCIME</sequence>
<keyword evidence="3" id="KW-0732">Signal</keyword>
<feature type="domain" description="Sushi" evidence="12">
    <location>
        <begin position="544"/>
        <end position="610"/>
    </location>
</feature>
<feature type="domain" description="VWFA" evidence="10">
    <location>
        <begin position="104"/>
        <end position="285"/>
    </location>
</feature>
<accession>A0A9C6XQN4</accession>
<dbReference type="Pfam" id="PF00354">
    <property type="entry name" value="Pentaxin"/>
    <property type="match status" value="1"/>
</dbReference>
<dbReference type="InterPro" id="IPR001881">
    <property type="entry name" value="EGF-like_Ca-bd_dom"/>
</dbReference>
<dbReference type="Pfam" id="PF00084">
    <property type="entry name" value="Sushi"/>
    <property type="match status" value="8"/>
</dbReference>
<feature type="domain" description="HYR" evidence="11">
    <location>
        <begin position="609"/>
        <end position="691"/>
    </location>
</feature>
<dbReference type="SUPFAM" id="SSF53300">
    <property type="entry name" value="vWA-like"/>
    <property type="match status" value="1"/>
</dbReference>
<proteinExistence type="predicted"/>
<dbReference type="PROSITE" id="PS00022">
    <property type="entry name" value="EGF_1"/>
    <property type="match status" value="6"/>
</dbReference>
<dbReference type="InterPro" id="IPR000436">
    <property type="entry name" value="Sushi_SCR_CCP_dom"/>
</dbReference>
<organism evidence="14 15">
    <name type="scientific">Frankliniella occidentalis</name>
    <name type="common">Western flower thrips</name>
    <name type="synonym">Euthrips occidentalis</name>
    <dbReference type="NCBI Taxonomy" id="133901"/>
    <lineage>
        <taxon>Eukaryota</taxon>
        <taxon>Metazoa</taxon>
        <taxon>Ecdysozoa</taxon>
        <taxon>Arthropoda</taxon>
        <taxon>Hexapoda</taxon>
        <taxon>Insecta</taxon>
        <taxon>Pterygota</taxon>
        <taxon>Neoptera</taxon>
        <taxon>Paraneoptera</taxon>
        <taxon>Thysanoptera</taxon>
        <taxon>Terebrantia</taxon>
        <taxon>Thripoidea</taxon>
        <taxon>Thripidae</taxon>
        <taxon>Frankliniella</taxon>
    </lineage>
</organism>
<evidence type="ECO:0000256" key="2">
    <source>
        <dbReference type="ARBA" id="ARBA00022659"/>
    </source>
</evidence>
<evidence type="ECO:0000259" key="12">
    <source>
        <dbReference type="PROSITE" id="PS50923"/>
    </source>
</evidence>
<dbReference type="GO" id="GO:0032991">
    <property type="term" value="C:protein-containing complex"/>
    <property type="evidence" value="ECO:0007669"/>
    <property type="project" value="UniProtKB-ARBA"/>
</dbReference>
<dbReference type="Pfam" id="PF12661">
    <property type="entry name" value="hEGF"/>
    <property type="match status" value="1"/>
</dbReference>
<feature type="domain" description="EGF-like" evidence="9">
    <location>
        <begin position="1209"/>
        <end position="1246"/>
    </location>
</feature>
<feature type="disulfide bond" evidence="8">
    <location>
        <begin position="434"/>
        <end position="461"/>
    </location>
</feature>
<feature type="domain" description="Sushi" evidence="12">
    <location>
        <begin position="477"/>
        <end position="543"/>
    </location>
</feature>
<dbReference type="SUPFAM" id="SSF57184">
    <property type="entry name" value="Growth factor receptor domain"/>
    <property type="match status" value="3"/>
</dbReference>
<dbReference type="PROSITE" id="PS00289">
    <property type="entry name" value="PTX_1"/>
    <property type="match status" value="1"/>
</dbReference>
<dbReference type="FunFam" id="2.10.25.10:FF:000066">
    <property type="entry name" value="FAT atypical cadherin 4"/>
    <property type="match status" value="1"/>
</dbReference>
<feature type="disulfide bond" evidence="7">
    <location>
        <begin position="1274"/>
        <end position="1283"/>
    </location>
</feature>
<dbReference type="PROSITE" id="PS50825">
    <property type="entry name" value="HYR"/>
    <property type="match status" value="2"/>
</dbReference>
<keyword evidence="4" id="KW-0677">Repeat</keyword>
<feature type="domain" description="HYR" evidence="11">
    <location>
        <begin position="692"/>
        <end position="774"/>
    </location>
</feature>
<feature type="disulfide bond" evidence="7">
    <location>
        <begin position="1353"/>
        <end position="1362"/>
    </location>
</feature>
<dbReference type="InterPro" id="IPR013320">
    <property type="entry name" value="ConA-like_dom_sf"/>
</dbReference>
<dbReference type="SMART" id="SM00032">
    <property type="entry name" value="CCP"/>
    <property type="match status" value="9"/>
</dbReference>
<dbReference type="Pfam" id="PF00008">
    <property type="entry name" value="EGF"/>
    <property type="match status" value="3"/>
</dbReference>
<keyword evidence="14" id="KW-1185">Reference proteome</keyword>
<feature type="disulfide bond" evidence="8">
    <location>
        <begin position="2084"/>
        <end position="2111"/>
    </location>
</feature>
<dbReference type="SMART" id="SM00159">
    <property type="entry name" value="PTX"/>
    <property type="match status" value="1"/>
</dbReference>
<dbReference type="FunFam" id="2.10.25.10:FF:000230">
    <property type="entry name" value="Delta-like protein"/>
    <property type="match status" value="1"/>
</dbReference>
<dbReference type="RefSeq" id="XP_052127826.1">
    <property type="nucleotide sequence ID" value="XM_052271866.1"/>
</dbReference>
<dbReference type="SMART" id="SM00181">
    <property type="entry name" value="EGF"/>
    <property type="match status" value="6"/>
</dbReference>
<feature type="domain" description="Sushi" evidence="12">
    <location>
        <begin position="403"/>
        <end position="463"/>
    </location>
</feature>
<dbReference type="PROSITE" id="PS50234">
    <property type="entry name" value="VWFA"/>
    <property type="match status" value="1"/>
</dbReference>
<reference evidence="15" key="1">
    <citation type="submission" date="2025-08" db="UniProtKB">
        <authorList>
            <consortium name="RefSeq"/>
        </authorList>
    </citation>
    <scope>IDENTIFICATION</scope>
    <source>
        <tissue evidence="15">Whole organism</tissue>
    </source>
</reference>
<dbReference type="PROSITE" id="PS50923">
    <property type="entry name" value="SUSHI"/>
    <property type="match status" value="8"/>
</dbReference>
<dbReference type="Gene3D" id="2.10.50.10">
    <property type="entry name" value="Tumor Necrosis Factor Receptor, subunit A, domain 2"/>
    <property type="match status" value="3"/>
</dbReference>
<evidence type="ECO:0000256" key="6">
    <source>
        <dbReference type="ARBA" id="ARBA00023180"/>
    </source>
</evidence>
<dbReference type="Pfam" id="PF00092">
    <property type="entry name" value="VWA"/>
    <property type="match status" value="1"/>
</dbReference>
<gene>
    <name evidence="15" type="primary">LOC113210420</name>
</gene>
<dbReference type="SMART" id="SM00327">
    <property type="entry name" value="VWA"/>
    <property type="match status" value="1"/>
</dbReference>
<keyword evidence="6" id="KW-0325">Glycoprotein</keyword>
<feature type="disulfide bond" evidence="8">
    <location>
        <begin position="405"/>
        <end position="448"/>
    </location>
</feature>
<dbReference type="Gene3D" id="2.60.120.200">
    <property type="match status" value="1"/>
</dbReference>
<feature type="domain" description="EGF-like" evidence="9">
    <location>
        <begin position="1248"/>
        <end position="1284"/>
    </location>
</feature>
<feature type="disulfide bond" evidence="8">
    <location>
        <begin position="1697"/>
        <end position="1724"/>
    </location>
</feature>
<dbReference type="FunFam" id="2.10.50.10:FF:000018">
    <property type="entry name" value="Sushi, von Willebrand factor type A, EGF and pentraxin domain-containing 1"/>
    <property type="match status" value="1"/>
</dbReference>
<dbReference type="FunFam" id="2.10.25.10:FF:000004">
    <property type="entry name" value="Neurogenic locus notch 1"/>
    <property type="match status" value="1"/>
</dbReference>
<evidence type="ECO:0000259" key="13">
    <source>
        <dbReference type="PROSITE" id="PS51828"/>
    </source>
</evidence>
<feature type="domain" description="EGF-like" evidence="9">
    <location>
        <begin position="1325"/>
        <end position="1363"/>
    </location>
</feature>
<dbReference type="Proteomes" id="UP000504606">
    <property type="component" value="Unplaced"/>
</dbReference>
<feature type="disulfide bond" evidence="7">
    <location>
        <begin position="1236"/>
        <end position="1245"/>
    </location>
</feature>
<feature type="disulfide bond" evidence="8">
    <location>
        <begin position="1756"/>
        <end position="1783"/>
    </location>
</feature>
<feature type="domain" description="EGF-like" evidence="9">
    <location>
        <begin position="1286"/>
        <end position="1322"/>
    </location>
</feature>
<evidence type="ECO:0000313" key="15">
    <source>
        <dbReference type="RefSeq" id="XP_052127826.1"/>
    </source>
</evidence>
<protein>
    <submittedName>
        <fullName evidence="15">Sushi, von Willebrand factor type A, EGF and pentraxin domain-containing protein 1 isoform X2</fullName>
    </submittedName>
</protein>
<dbReference type="PROSITE" id="PS01186">
    <property type="entry name" value="EGF_2"/>
    <property type="match status" value="5"/>
</dbReference>
<evidence type="ECO:0000256" key="5">
    <source>
        <dbReference type="ARBA" id="ARBA00023157"/>
    </source>
</evidence>
<dbReference type="PRINTS" id="PR00895">
    <property type="entry name" value="PENTAXIN"/>
</dbReference>
<feature type="domain" description="Sushi" evidence="12">
    <location>
        <begin position="1669"/>
        <end position="1726"/>
    </location>
</feature>
<dbReference type="PANTHER" id="PTHR46393">
    <property type="entry name" value="SUSHI DOMAIN-CONTAINING PROTEIN"/>
    <property type="match status" value="1"/>
</dbReference>
<keyword evidence="1 7" id="KW-0245">EGF-like domain</keyword>
<dbReference type="InterPro" id="IPR018097">
    <property type="entry name" value="EGF_Ca-bd_CS"/>
</dbReference>
<feature type="disulfide bond" evidence="7">
    <location>
        <begin position="1197"/>
        <end position="1206"/>
    </location>
</feature>
<dbReference type="SUPFAM" id="SSF57196">
    <property type="entry name" value="EGF/Laminin"/>
    <property type="match status" value="3"/>
</dbReference>
<dbReference type="InterPro" id="IPR011641">
    <property type="entry name" value="Tyr-kin_ephrin_A/B_rcpt-like"/>
</dbReference>
<dbReference type="PROSITE" id="PS01187">
    <property type="entry name" value="EGF_CA"/>
    <property type="match status" value="2"/>
</dbReference>
<evidence type="ECO:0000256" key="8">
    <source>
        <dbReference type="PROSITE-ProRule" id="PRU00302"/>
    </source>
</evidence>
<evidence type="ECO:0000259" key="10">
    <source>
        <dbReference type="PROSITE" id="PS50234"/>
    </source>
</evidence>
<dbReference type="Gene3D" id="2.10.70.10">
    <property type="entry name" value="Complement Module, domain 1"/>
    <property type="match status" value="9"/>
</dbReference>
<feature type="domain" description="Sushi" evidence="12">
    <location>
        <begin position="1607"/>
        <end position="1668"/>
    </location>
</feature>
<feature type="domain" description="Pentraxin (PTX)" evidence="13">
    <location>
        <begin position="1405"/>
        <end position="1606"/>
    </location>
</feature>
<feature type="domain" description="EGF-like" evidence="9">
    <location>
        <begin position="1170"/>
        <end position="1207"/>
    </location>
</feature>
<dbReference type="Pfam" id="PF02494">
    <property type="entry name" value="HYR"/>
    <property type="match status" value="2"/>
</dbReference>
<feature type="domain" description="Sushi" evidence="12">
    <location>
        <begin position="1727"/>
        <end position="1785"/>
    </location>
</feature>
<dbReference type="GeneID" id="113210420"/>
<evidence type="ECO:0000256" key="4">
    <source>
        <dbReference type="ARBA" id="ARBA00022737"/>
    </source>
</evidence>
<dbReference type="Gene3D" id="3.40.50.410">
    <property type="entry name" value="von Willebrand factor, type A domain"/>
    <property type="match status" value="1"/>
</dbReference>
<dbReference type="PROSITE" id="PS50026">
    <property type="entry name" value="EGF_3"/>
    <property type="match status" value="6"/>
</dbReference>
<dbReference type="InterPro" id="IPR000742">
    <property type="entry name" value="EGF"/>
</dbReference>
<name>A0A9C6XQN4_FRAOC</name>
<dbReference type="CDD" id="cd00033">
    <property type="entry name" value="CCP"/>
    <property type="match status" value="8"/>
</dbReference>
<dbReference type="InterPro" id="IPR009030">
    <property type="entry name" value="Growth_fac_rcpt_cys_sf"/>
</dbReference>
<dbReference type="GO" id="GO:0042063">
    <property type="term" value="P:gliogenesis"/>
    <property type="evidence" value="ECO:0007669"/>
    <property type="project" value="UniProtKB-ARBA"/>
</dbReference>
<evidence type="ECO:0000313" key="14">
    <source>
        <dbReference type="Proteomes" id="UP000504606"/>
    </source>
</evidence>
<feature type="disulfide bond" evidence="7">
    <location>
        <begin position="1312"/>
        <end position="1321"/>
    </location>
</feature>
<dbReference type="Gene3D" id="2.10.25.10">
    <property type="entry name" value="Laminin"/>
    <property type="match status" value="6"/>
</dbReference>
<evidence type="ECO:0000259" key="11">
    <source>
        <dbReference type="PROSITE" id="PS50825"/>
    </source>
</evidence>
<evidence type="ECO:0000256" key="1">
    <source>
        <dbReference type="ARBA" id="ARBA00022536"/>
    </source>
</evidence>
<comment type="caution">
    <text evidence="7">Lacks conserved residue(s) required for the propagation of feature annotation.</text>
</comment>
<dbReference type="GO" id="GO:0048666">
    <property type="term" value="P:neuron development"/>
    <property type="evidence" value="ECO:0007669"/>
    <property type="project" value="UniProtKB-ARBA"/>
</dbReference>
<dbReference type="GO" id="GO:0000902">
    <property type="term" value="P:cell morphogenesis"/>
    <property type="evidence" value="ECO:0007669"/>
    <property type="project" value="UniProtKB-ARBA"/>
</dbReference>
<dbReference type="GO" id="GO:0005509">
    <property type="term" value="F:calcium ion binding"/>
    <property type="evidence" value="ECO:0007669"/>
    <property type="project" value="InterPro"/>
</dbReference>
<keyword evidence="5 7" id="KW-1015">Disulfide bond</keyword>
<dbReference type="PROSITE" id="PS51828">
    <property type="entry name" value="PTX_2"/>
    <property type="match status" value="1"/>
</dbReference>
<dbReference type="SUPFAM" id="SSF49899">
    <property type="entry name" value="Concanavalin A-like lectins/glucanases"/>
    <property type="match status" value="1"/>
</dbReference>
<dbReference type="InterPro" id="IPR013032">
    <property type="entry name" value="EGF-like_CS"/>
</dbReference>
<dbReference type="CDD" id="cd00054">
    <property type="entry name" value="EGF_CA"/>
    <property type="match status" value="6"/>
</dbReference>
<dbReference type="InterPro" id="IPR000152">
    <property type="entry name" value="EGF-type_Asp/Asn_hydroxyl_site"/>
</dbReference>
<dbReference type="InterPro" id="IPR030476">
    <property type="entry name" value="Pentaxin_CS"/>
</dbReference>
<dbReference type="Pfam" id="PF07699">
    <property type="entry name" value="Ephrin_rec_like"/>
    <property type="match status" value="3"/>
</dbReference>
<dbReference type="PANTHER" id="PTHR46393:SF7">
    <property type="entry name" value="COMPLEMENT C2"/>
    <property type="match status" value="1"/>
</dbReference>
<dbReference type="InterPro" id="IPR036465">
    <property type="entry name" value="vWFA_dom_sf"/>
</dbReference>
<feature type="domain" description="Sushi" evidence="12">
    <location>
        <begin position="2051"/>
        <end position="2113"/>
    </location>
</feature>
<feature type="disulfide bond" evidence="7">
    <location>
        <begin position="1391"/>
        <end position="1400"/>
    </location>
</feature>